<organism evidence="1 2">
    <name type="scientific">Cytobacillus spartinae</name>
    <dbReference type="NCBI Taxonomy" id="3299023"/>
    <lineage>
        <taxon>Bacteria</taxon>
        <taxon>Bacillati</taxon>
        <taxon>Bacillota</taxon>
        <taxon>Bacilli</taxon>
        <taxon>Bacillales</taxon>
        <taxon>Bacillaceae</taxon>
        <taxon>Cytobacillus</taxon>
    </lineage>
</organism>
<reference evidence="1 2" key="1">
    <citation type="submission" date="2024-08" db="EMBL/GenBank/DDBJ databases">
        <title>Two novel Cytobacillus novel species.</title>
        <authorList>
            <person name="Liu G."/>
        </authorList>
    </citation>
    <scope>NUCLEOTIDE SEQUENCE [LARGE SCALE GENOMIC DNA]</scope>
    <source>
        <strain evidence="1 2">FJAT-54145</strain>
    </source>
</reference>
<accession>A0ABW6KBS6</accession>
<gene>
    <name evidence="1" type="ORF">ACFYKX_06095</name>
</gene>
<name>A0ABW6KBS6_9BACI</name>
<keyword evidence="2" id="KW-1185">Reference proteome</keyword>
<comment type="caution">
    <text evidence="1">The sequence shown here is derived from an EMBL/GenBank/DDBJ whole genome shotgun (WGS) entry which is preliminary data.</text>
</comment>
<dbReference type="Proteomes" id="UP001601059">
    <property type="component" value="Unassembled WGS sequence"/>
</dbReference>
<dbReference type="RefSeq" id="WP_389359116.1">
    <property type="nucleotide sequence ID" value="NZ_JBIACK010000002.1"/>
</dbReference>
<evidence type="ECO:0000313" key="2">
    <source>
        <dbReference type="Proteomes" id="UP001601059"/>
    </source>
</evidence>
<sequence length="46" mass="5529">MRQTVRIQKKIISYSYLFKAMGIIDEKEYTKITKRYTQKISNNIGK</sequence>
<dbReference type="EMBL" id="JBIACK010000002">
    <property type="protein sequence ID" value="MFE8700172.1"/>
    <property type="molecule type" value="Genomic_DNA"/>
</dbReference>
<protein>
    <submittedName>
        <fullName evidence="1">Uncharacterized protein</fullName>
    </submittedName>
</protein>
<proteinExistence type="predicted"/>
<evidence type="ECO:0000313" key="1">
    <source>
        <dbReference type="EMBL" id="MFE8700172.1"/>
    </source>
</evidence>